<evidence type="ECO:0000313" key="11">
    <source>
        <dbReference type="EMBL" id="PMR70825.1"/>
    </source>
</evidence>
<feature type="region of interest" description="Disordered" evidence="10">
    <location>
        <begin position="1"/>
        <end position="23"/>
    </location>
</feature>
<feature type="binding site" evidence="5">
    <location>
        <position position="157"/>
    </location>
    <ligand>
        <name>Mn(2+)</name>
        <dbReference type="ChEBI" id="CHEBI:29035"/>
        <label>2</label>
    </ligand>
</feature>
<dbReference type="PANTHER" id="PTHR11358">
    <property type="entry name" value="ARGINASE/AGMATINASE"/>
    <property type="match status" value="1"/>
</dbReference>
<keyword evidence="3 5" id="KW-0369">Histidine metabolism</keyword>
<feature type="binding site" evidence="5">
    <location>
        <position position="251"/>
    </location>
    <ligand>
        <name>Mn(2+)</name>
        <dbReference type="ChEBI" id="CHEBI:29035"/>
        <label>2</label>
    </ligand>
</feature>
<feature type="binding site" evidence="7">
    <location>
        <position position="251"/>
    </location>
    <ligand>
        <name>Mn(2+)</name>
        <dbReference type="ChEBI" id="CHEBI:29035"/>
        <label>1</label>
    </ligand>
</feature>
<dbReference type="PANTHER" id="PTHR11358:SF35">
    <property type="entry name" value="FORMIMIDOYLGLUTAMASE"/>
    <property type="match status" value="1"/>
</dbReference>
<dbReference type="GO" id="GO:0019556">
    <property type="term" value="P:L-histidine catabolic process to glutamate and formamide"/>
    <property type="evidence" value="ECO:0007669"/>
    <property type="project" value="UniProtKB-UniRule"/>
</dbReference>
<comment type="function">
    <text evidence="5">Catalyzes the conversion of N-formimidoyl-L-glutamate to L-glutamate and formamide.</text>
</comment>
<dbReference type="PROSITE" id="PS01053">
    <property type="entry name" value="ARGINASE_1"/>
    <property type="match status" value="1"/>
</dbReference>
<feature type="binding site" evidence="5 7">
    <location>
        <position position="125"/>
    </location>
    <ligand>
        <name>Mn(2+)</name>
        <dbReference type="ChEBI" id="CHEBI:29035"/>
        <label>1</label>
    </ligand>
</feature>
<evidence type="ECO:0000256" key="7">
    <source>
        <dbReference type="PIRSR" id="PIRSR036979-1"/>
    </source>
</evidence>
<dbReference type="PROSITE" id="PS51409">
    <property type="entry name" value="ARGINASE_2"/>
    <property type="match status" value="1"/>
</dbReference>
<feature type="binding site" evidence="5 7">
    <location>
        <position position="249"/>
    </location>
    <ligand>
        <name>Mn(2+)</name>
        <dbReference type="ChEBI" id="CHEBI:29035"/>
        <label>1</label>
    </ligand>
</feature>
<evidence type="ECO:0000256" key="2">
    <source>
        <dbReference type="ARBA" id="ARBA00022801"/>
    </source>
</evidence>
<dbReference type="UniPathway" id="UPA00379">
    <property type="reaction ID" value="UER00552"/>
</dbReference>
<feature type="binding site" evidence="7">
    <location>
        <position position="159"/>
    </location>
    <ligand>
        <name>Mn(2+)</name>
        <dbReference type="ChEBI" id="CHEBI:29035"/>
        <label>1</label>
    </ligand>
</feature>
<keyword evidence="2 5" id="KW-0378">Hydrolase</keyword>
<dbReference type="InterPro" id="IPR005923">
    <property type="entry name" value="HutG"/>
</dbReference>
<evidence type="ECO:0000313" key="12">
    <source>
        <dbReference type="Proteomes" id="UP000235346"/>
    </source>
</evidence>
<dbReference type="AlphaFoldDB" id="A0A2N7TRL7"/>
<dbReference type="Gene3D" id="3.40.800.10">
    <property type="entry name" value="Ureohydrolase domain"/>
    <property type="match status" value="1"/>
</dbReference>
<dbReference type="PIRSF" id="PIRSF036979">
    <property type="entry name" value="Arginase"/>
    <property type="match status" value="1"/>
</dbReference>
<gene>
    <name evidence="5" type="primary">hutG</name>
    <name evidence="11" type="ORF">C1H66_05995</name>
</gene>
<dbReference type="OrthoDB" id="9789727at2"/>
<dbReference type="Pfam" id="PF00491">
    <property type="entry name" value="Arginase"/>
    <property type="match status" value="1"/>
</dbReference>
<dbReference type="NCBIfam" id="TIGR01227">
    <property type="entry name" value="hutG"/>
    <property type="match status" value="1"/>
</dbReference>
<keyword evidence="1 5" id="KW-0479">Metal-binding</keyword>
<feature type="binding site" evidence="5">
    <location>
        <position position="159"/>
    </location>
    <ligand>
        <name>Mn(2+)</name>
        <dbReference type="ChEBI" id="CHEBI:29035"/>
        <label>2</label>
    </ligand>
</feature>
<evidence type="ECO:0000256" key="8">
    <source>
        <dbReference type="PROSITE-ProRule" id="PRU00742"/>
    </source>
</evidence>
<evidence type="ECO:0000256" key="10">
    <source>
        <dbReference type="SAM" id="MobiDB-lite"/>
    </source>
</evidence>
<comment type="cofactor">
    <cofactor evidence="5 7">
        <name>Mn(2+)</name>
        <dbReference type="ChEBI" id="CHEBI:29035"/>
    </cofactor>
    <text evidence="5 7">Binds 2 manganese ions per subunit.</text>
</comment>
<dbReference type="SUPFAM" id="SSF52768">
    <property type="entry name" value="Arginase/deacetylase"/>
    <property type="match status" value="1"/>
</dbReference>
<dbReference type="InterPro" id="IPR006035">
    <property type="entry name" value="Ureohydrolase"/>
</dbReference>
<proteinExistence type="inferred from homology"/>
<comment type="pathway">
    <text evidence="5">Amino-acid degradation; L-histidine degradation into L-glutamate; L-glutamate from N-formimidoyl-L-glutamate (hydrolase route): step 1/1.</text>
</comment>
<evidence type="ECO:0000256" key="5">
    <source>
        <dbReference type="HAMAP-Rule" id="MF_00737"/>
    </source>
</evidence>
<evidence type="ECO:0000256" key="3">
    <source>
        <dbReference type="ARBA" id="ARBA00022808"/>
    </source>
</evidence>
<dbReference type="PRINTS" id="PR00116">
    <property type="entry name" value="ARGINASE"/>
</dbReference>
<protein>
    <recommendedName>
        <fullName evidence="5 6">Formimidoylglutamase</fullName>
        <ecNumber evidence="5 6">3.5.3.8</ecNumber>
    </recommendedName>
    <alternativeName>
        <fullName evidence="5">Formiminoglutamase</fullName>
    </alternativeName>
    <alternativeName>
        <fullName evidence="5">Formiminoglutamate hydrolase</fullName>
    </alternativeName>
</protein>
<feature type="binding site" evidence="5 7">
    <location>
        <position position="161"/>
    </location>
    <ligand>
        <name>Mn(2+)</name>
        <dbReference type="ChEBI" id="CHEBI:29035"/>
        <label>1</label>
    </ligand>
</feature>
<dbReference type="EC" id="3.5.3.8" evidence="5 6"/>
<comment type="caution">
    <text evidence="11">The sequence shown here is derived from an EMBL/GenBank/DDBJ whole genome shotgun (WGS) entry which is preliminary data.</text>
</comment>
<dbReference type="GO" id="GO:0050415">
    <property type="term" value="F:formimidoylglutamase activity"/>
    <property type="evidence" value="ECO:0007669"/>
    <property type="project" value="UniProtKB-UniRule"/>
</dbReference>
<feature type="compositionally biased region" description="Basic and acidic residues" evidence="10">
    <location>
        <begin position="12"/>
        <end position="22"/>
    </location>
</feature>
<dbReference type="GO" id="GO:0030145">
    <property type="term" value="F:manganese ion binding"/>
    <property type="evidence" value="ECO:0007669"/>
    <property type="project" value="UniProtKB-UniRule"/>
</dbReference>
<accession>A0A2N7TRL7</accession>
<dbReference type="InterPro" id="IPR020855">
    <property type="entry name" value="Ureohydrolase_Mn_BS"/>
</dbReference>
<keyword evidence="12" id="KW-1185">Reference proteome</keyword>
<sequence length="321" mass="33759">MLDPIDMSPWAGREDPEPDSPRWHQVVEPLTVGSPVGVALLGFACDAGVARNQGRIGAAGGPRAIRKALANLAWHRRAPAHDAGDVVCHGHGGDDGMETAQRRLAECLATLLAAGHLPIVLGGGHEVAFGSWSGLARHLEARSSGNGVPTIGIVNLDAHFDLRDPSRLCSSGTPFAQIAGECEARGWPFRYACLGVSRAANTRALFKRAADLEVLVREDHEITSTSLGAIGDELDAFIAGCDHLYLTIDLDVLPAGEAPGVSAPAAHGVALPLLERLVERVRDSGKLRLADVAELNPSLDIDGRTAKAAARLIHQLTLDAS</sequence>
<comment type="catalytic activity">
    <reaction evidence="5">
        <text>N-formimidoyl-L-glutamate + H2O = formamide + L-glutamate</text>
        <dbReference type="Rhea" id="RHEA:22492"/>
        <dbReference type="ChEBI" id="CHEBI:15377"/>
        <dbReference type="ChEBI" id="CHEBI:16397"/>
        <dbReference type="ChEBI" id="CHEBI:29985"/>
        <dbReference type="ChEBI" id="CHEBI:58928"/>
        <dbReference type="EC" id="3.5.3.8"/>
    </reaction>
</comment>
<comment type="similarity">
    <text evidence="5 8 9">Belongs to the arginase family.</text>
</comment>
<dbReference type="InterPro" id="IPR023696">
    <property type="entry name" value="Ureohydrolase_dom_sf"/>
</dbReference>
<evidence type="ECO:0000256" key="4">
    <source>
        <dbReference type="ARBA" id="ARBA00023211"/>
    </source>
</evidence>
<feature type="binding site" evidence="5 7">
    <location>
        <position position="157"/>
    </location>
    <ligand>
        <name>Mn(2+)</name>
        <dbReference type="ChEBI" id="CHEBI:29035"/>
        <label>1</label>
    </ligand>
</feature>
<dbReference type="GO" id="GO:0019557">
    <property type="term" value="P:L-histidine catabolic process to glutamate and formate"/>
    <property type="evidence" value="ECO:0007669"/>
    <property type="project" value="UniProtKB-UniPathway"/>
</dbReference>
<dbReference type="GO" id="GO:0008783">
    <property type="term" value="F:agmatinase activity"/>
    <property type="evidence" value="ECO:0007669"/>
    <property type="project" value="TreeGrafter"/>
</dbReference>
<dbReference type="Proteomes" id="UP000235346">
    <property type="component" value="Unassembled WGS sequence"/>
</dbReference>
<feature type="binding site" evidence="5">
    <location>
        <position position="249"/>
    </location>
    <ligand>
        <name>Mn(2+)</name>
        <dbReference type="ChEBI" id="CHEBI:29035"/>
        <label>2</label>
    </ligand>
</feature>
<organism evidence="11 12">
    <name type="scientific">Halomonas heilongjiangensis</name>
    <dbReference type="NCBI Taxonomy" id="1387883"/>
    <lineage>
        <taxon>Bacteria</taxon>
        <taxon>Pseudomonadati</taxon>
        <taxon>Pseudomonadota</taxon>
        <taxon>Gammaproteobacteria</taxon>
        <taxon>Oceanospirillales</taxon>
        <taxon>Halomonadaceae</taxon>
        <taxon>Halomonas</taxon>
    </lineage>
</organism>
<evidence type="ECO:0000256" key="6">
    <source>
        <dbReference type="NCBIfam" id="TIGR01227"/>
    </source>
</evidence>
<reference evidence="11 12" key="1">
    <citation type="submission" date="2018-01" db="EMBL/GenBank/DDBJ databases">
        <title>Halomonas endophytica sp. nov., isolated from storage liquid in the stems of Populus euphratica.</title>
        <authorList>
            <person name="Chen C."/>
        </authorList>
    </citation>
    <scope>NUCLEOTIDE SEQUENCE [LARGE SCALE GENOMIC DNA]</scope>
    <source>
        <strain evidence="11 12">DSM 26881</strain>
    </source>
</reference>
<name>A0A2N7TRL7_9GAMM</name>
<evidence type="ECO:0000256" key="1">
    <source>
        <dbReference type="ARBA" id="ARBA00022723"/>
    </source>
</evidence>
<dbReference type="HAMAP" id="MF_00737">
    <property type="entry name" value="Formimidoylglutam"/>
    <property type="match status" value="1"/>
</dbReference>
<keyword evidence="4 5" id="KW-0464">Manganese</keyword>
<dbReference type="EMBL" id="PNRE01000025">
    <property type="protein sequence ID" value="PMR70825.1"/>
    <property type="molecule type" value="Genomic_DNA"/>
</dbReference>
<evidence type="ECO:0000256" key="9">
    <source>
        <dbReference type="RuleBase" id="RU003684"/>
    </source>
</evidence>
<dbReference type="GO" id="GO:0033389">
    <property type="term" value="P:putrescine biosynthetic process from arginine, via agmatine"/>
    <property type="evidence" value="ECO:0007669"/>
    <property type="project" value="TreeGrafter"/>
</dbReference>
<dbReference type="CDD" id="cd09988">
    <property type="entry name" value="Formimidoylglutamase"/>
    <property type="match status" value="1"/>
</dbReference>